<evidence type="ECO:0000313" key="18">
    <source>
        <dbReference type="Proteomes" id="UP000746535"/>
    </source>
</evidence>
<dbReference type="InterPro" id="IPR003660">
    <property type="entry name" value="HAMP_dom"/>
</dbReference>
<dbReference type="Proteomes" id="UP000746535">
    <property type="component" value="Unassembled WGS sequence"/>
</dbReference>
<name>A0ABX0YG20_9PSED</name>
<keyword evidence="4 14" id="KW-0997">Cell inner membrane</keyword>
<dbReference type="InterPro" id="IPR036890">
    <property type="entry name" value="HATPase_C_sf"/>
</dbReference>
<dbReference type="Gene3D" id="1.10.287.130">
    <property type="match status" value="1"/>
</dbReference>
<dbReference type="InterPro" id="IPR004358">
    <property type="entry name" value="Sig_transdc_His_kin-like_C"/>
</dbReference>
<accession>A0ABX0YG20</accession>
<evidence type="ECO:0000256" key="9">
    <source>
        <dbReference type="ARBA" id="ARBA00022777"/>
    </source>
</evidence>
<keyword evidence="18" id="KW-1185">Reference proteome</keyword>
<keyword evidence="3 14" id="KW-1003">Cell membrane</keyword>
<dbReference type="Pfam" id="PF00672">
    <property type="entry name" value="HAMP"/>
    <property type="match status" value="1"/>
</dbReference>
<evidence type="ECO:0000256" key="6">
    <source>
        <dbReference type="ARBA" id="ARBA00022679"/>
    </source>
</evidence>
<evidence type="ECO:0000256" key="14">
    <source>
        <dbReference type="RuleBase" id="RU364088"/>
    </source>
</evidence>
<dbReference type="InterPro" id="IPR005467">
    <property type="entry name" value="His_kinase_dom"/>
</dbReference>
<dbReference type="Gene3D" id="3.30.565.10">
    <property type="entry name" value="Histidine kinase-like ATPase, C-terminal domain"/>
    <property type="match status" value="1"/>
</dbReference>
<evidence type="ECO:0000256" key="12">
    <source>
        <dbReference type="ARBA" id="ARBA00023012"/>
    </source>
</evidence>
<organism evidence="17 18">
    <name type="scientific">Pseudomonas quercus</name>
    <dbReference type="NCBI Taxonomy" id="2722792"/>
    <lineage>
        <taxon>Bacteria</taxon>
        <taxon>Pseudomonadati</taxon>
        <taxon>Pseudomonadota</taxon>
        <taxon>Gammaproteobacteria</taxon>
        <taxon>Pseudomonadales</taxon>
        <taxon>Pseudomonadaceae</taxon>
        <taxon>Pseudomonas</taxon>
    </lineage>
</organism>
<dbReference type="InterPro" id="IPR050428">
    <property type="entry name" value="TCS_sensor_his_kinase"/>
</dbReference>
<comment type="caution">
    <text evidence="17">The sequence shown here is derived from an EMBL/GenBank/DDBJ whole genome shotgun (WGS) entry which is preliminary data.</text>
</comment>
<gene>
    <name evidence="17" type="ORF">HBH25_09730</name>
</gene>
<dbReference type="NCBIfam" id="TIGR01386">
    <property type="entry name" value="cztS_silS_copS"/>
    <property type="match status" value="1"/>
</dbReference>
<dbReference type="PROSITE" id="PS50109">
    <property type="entry name" value="HIS_KIN"/>
    <property type="match status" value="1"/>
</dbReference>
<evidence type="ECO:0000256" key="1">
    <source>
        <dbReference type="ARBA" id="ARBA00000085"/>
    </source>
</evidence>
<dbReference type="Pfam" id="PF00512">
    <property type="entry name" value="HisKA"/>
    <property type="match status" value="1"/>
</dbReference>
<keyword evidence="6 14" id="KW-0808">Transferase</keyword>
<dbReference type="SMART" id="SM00304">
    <property type="entry name" value="HAMP"/>
    <property type="match status" value="1"/>
</dbReference>
<keyword evidence="8 14" id="KW-0547">Nucleotide-binding</keyword>
<dbReference type="RefSeq" id="WP_168083712.1">
    <property type="nucleotide sequence ID" value="NZ_JAAVJI010000004.1"/>
</dbReference>
<feature type="domain" description="Histidine kinase" evidence="15">
    <location>
        <begin position="251"/>
        <end position="464"/>
    </location>
</feature>
<dbReference type="SMART" id="SM00388">
    <property type="entry name" value="HisKA"/>
    <property type="match status" value="1"/>
</dbReference>
<dbReference type="GO" id="GO:0004673">
    <property type="term" value="F:protein histidine kinase activity"/>
    <property type="evidence" value="ECO:0007669"/>
    <property type="project" value="UniProtKB-EC"/>
</dbReference>
<dbReference type="InterPro" id="IPR003661">
    <property type="entry name" value="HisK_dim/P_dom"/>
</dbReference>
<evidence type="ECO:0000256" key="10">
    <source>
        <dbReference type="ARBA" id="ARBA00022840"/>
    </source>
</evidence>
<dbReference type="InterPro" id="IPR003594">
    <property type="entry name" value="HATPase_dom"/>
</dbReference>
<keyword evidence="11 14" id="KW-1133">Transmembrane helix</keyword>
<evidence type="ECO:0000256" key="5">
    <source>
        <dbReference type="ARBA" id="ARBA00022553"/>
    </source>
</evidence>
<evidence type="ECO:0000256" key="4">
    <source>
        <dbReference type="ARBA" id="ARBA00022519"/>
    </source>
</evidence>
<dbReference type="CDD" id="cd00082">
    <property type="entry name" value="HisKA"/>
    <property type="match status" value="1"/>
</dbReference>
<comment type="subcellular location">
    <subcellularLocation>
        <location evidence="2 14">Cell inner membrane</location>
    </subcellularLocation>
</comment>
<dbReference type="EC" id="2.7.13.3" evidence="14"/>
<comment type="catalytic activity">
    <reaction evidence="1 14">
        <text>ATP + protein L-histidine = ADP + protein N-phospho-L-histidine.</text>
        <dbReference type="EC" id="2.7.13.3"/>
    </reaction>
</comment>
<reference evidence="17 18" key="1">
    <citation type="submission" date="2020-03" db="EMBL/GenBank/DDBJ databases">
        <authorList>
            <person name="Wang L."/>
            <person name="He N."/>
            <person name="Li Y."/>
            <person name="Fang Y."/>
            <person name="Zhang F."/>
        </authorList>
    </citation>
    <scope>NUCLEOTIDE SEQUENCE [LARGE SCALE GENOMIC DNA]</scope>
    <source>
        <strain evidence="18">hsmgli-8</strain>
    </source>
</reference>
<sequence>MPERSPSLTWRAGLAFAATCGIVLGATALFLYRSLEAEVAYRDDIALMGRLEQVRALLQDSDSLSALQQRPRLYQNMLGNQESLLLVGRTQVADVIAINPQHDTLPALSPLPLGTAPRRENVVLWAHDGAPPLLLLAGRAQGRQGEALQVTVGKRLDERTAMLASYRLHVYLAVSFGTVLAFLLGLLLLRKALKPLEQIAARVARITLGSLDQRLDIHAMPRELHPPVQALNGMLGRLENSVARLSQFSADLAHEMRTPLHTLLASNGQALSQARTLPDYQDLLASNVEEFERLNRMVTNLLFLARADHGDCPLAWAPIDLATLGDELCGYFEILAEDRGLALHHQLSGTVHADRALLQRALANLLANAVRHGLPGSHVALRQRPLPGALALEVVNQGATIAEHHLPHLFERFYRVDAHRTDPGDSGGLGLAIVQSIMQMHGGTVQVTSAEGQTVFSLVFRRPGQAGANA</sequence>
<keyword evidence="9 14" id="KW-0418">Kinase</keyword>
<proteinExistence type="predicted"/>
<keyword evidence="10 14" id="KW-0067">ATP-binding</keyword>
<dbReference type="PROSITE" id="PS50885">
    <property type="entry name" value="HAMP"/>
    <property type="match status" value="1"/>
</dbReference>
<evidence type="ECO:0000259" key="16">
    <source>
        <dbReference type="PROSITE" id="PS50885"/>
    </source>
</evidence>
<evidence type="ECO:0000259" key="15">
    <source>
        <dbReference type="PROSITE" id="PS50109"/>
    </source>
</evidence>
<evidence type="ECO:0000256" key="3">
    <source>
        <dbReference type="ARBA" id="ARBA00022475"/>
    </source>
</evidence>
<dbReference type="EMBL" id="JAAVJI010000004">
    <property type="protein sequence ID" value="NJP01144.1"/>
    <property type="molecule type" value="Genomic_DNA"/>
</dbReference>
<evidence type="ECO:0000313" key="17">
    <source>
        <dbReference type="EMBL" id="NJP01144.1"/>
    </source>
</evidence>
<keyword evidence="5" id="KW-0597">Phosphoprotein</keyword>
<keyword evidence="13 14" id="KW-0472">Membrane</keyword>
<dbReference type="CDD" id="cd00075">
    <property type="entry name" value="HATPase"/>
    <property type="match status" value="1"/>
</dbReference>
<evidence type="ECO:0000256" key="2">
    <source>
        <dbReference type="ARBA" id="ARBA00004533"/>
    </source>
</evidence>
<dbReference type="SMART" id="SM00387">
    <property type="entry name" value="HATPase_c"/>
    <property type="match status" value="1"/>
</dbReference>
<protein>
    <recommendedName>
        <fullName evidence="14">Sensor protein</fullName>
        <ecNumber evidence="14">2.7.13.3</ecNumber>
    </recommendedName>
</protein>
<dbReference type="PRINTS" id="PR00344">
    <property type="entry name" value="BCTRLSENSOR"/>
</dbReference>
<dbReference type="PANTHER" id="PTHR45436">
    <property type="entry name" value="SENSOR HISTIDINE KINASE YKOH"/>
    <property type="match status" value="1"/>
</dbReference>
<dbReference type="SUPFAM" id="SSF47384">
    <property type="entry name" value="Homodimeric domain of signal transducing histidine kinase"/>
    <property type="match status" value="1"/>
</dbReference>
<comment type="function">
    <text evidence="14">Member of a two-component regulatory system.</text>
</comment>
<evidence type="ECO:0000256" key="11">
    <source>
        <dbReference type="ARBA" id="ARBA00022989"/>
    </source>
</evidence>
<dbReference type="InterPro" id="IPR006290">
    <property type="entry name" value="CztS_silS_copS"/>
</dbReference>
<feature type="domain" description="HAMP" evidence="16">
    <location>
        <begin position="190"/>
        <end position="243"/>
    </location>
</feature>
<keyword evidence="7 14" id="KW-0812">Transmembrane</keyword>
<dbReference type="Pfam" id="PF02518">
    <property type="entry name" value="HATPase_c"/>
    <property type="match status" value="1"/>
</dbReference>
<evidence type="ECO:0000256" key="7">
    <source>
        <dbReference type="ARBA" id="ARBA00022692"/>
    </source>
</evidence>
<evidence type="ECO:0000256" key="8">
    <source>
        <dbReference type="ARBA" id="ARBA00022741"/>
    </source>
</evidence>
<dbReference type="Gene3D" id="6.10.340.10">
    <property type="match status" value="1"/>
</dbReference>
<dbReference type="SUPFAM" id="SSF55874">
    <property type="entry name" value="ATPase domain of HSP90 chaperone/DNA topoisomerase II/histidine kinase"/>
    <property type="match status" value="1"/>
</dbReference>
<dbReference type="InterPro" id="IPR036097">
    <property type="entry name" value="HisK_dim/P_sf"/>
</dbReference>
<keyword evidence="12 14" id="KW-0902">Two-component regulatory system</keyword>
<feature type="transmembrane region" description="Helical" evidence="14">
    <location>
        <begin position="12"/>
        <end position="32"/>
    </location>
</feature>
<evidence type="ECO:0000256" key="13">
    <source>
        <dbReference type="ARBA" id="ARBA00023136"/>
    </source>
</evidence>
<dbReference type="PANTHER" id="PTHR45436:SF3">
    <property type="entry name" value="SENSOR HISTIDINE KINASE HPRS"/>
    <property type="match status" value="1"/>
</dbReference>
<feature type="transmembrane region" description="Helical" evidence="14">
    <location>
        <begin position="168"/>
        <end position="189"/>
    </location>
</feature>